<sequence>MEKEYLVEELDQLLFKTEESGYLLKERLEDQELNTILQLLQQEPNLQKRYLTFI</sequence>
<keyword evidence="2" id="KW-1185">Reference proteome</keyword>
<dbReference type="Proteomes" id="UP001523262">
    <property type="component" value="Unassembled WGS sequence"/>
</dbReference>
<accession>A0ABT0WHI1</accession>
<organism evidence="1 2">
    <name type="scientific">Neobacillus pocheonensis</name>
    <dbReference type="NCBI Taxonomy" id="363869"/>
    <lineage>
        <taxon>Bacteria</taxon>
        <taxon>Bacillati</taxon>
        <taxon>Bacillota</taxon>
        <taxon>Bacilli</taxon>
        <taxon>Bacillales</taxon>
        <taxon>Bacillaceae</taxon>
        <taxon>Neobacillus</taxon>
    </lineage>
</organism>
<comment type="caution">
    <text evidence="1">The sequence shown here is derived from an EMBL/GenBank/DDBJ whole genome shotgun (WGS) entry which is preliminary data.</text>
</comment>
<evidence type="ECO:0008006" key="3">
    <source>
        <dbReference type="Google" id="ProtNLM"/>
    </source>
</evidence>
<gene>
    <name evidence="1" type="ORF">NDK43_30165</name>
</gene>
<proteinExistence type="predicted"/>
<evidence type="ECO:0000313" key="1">
    <source>
        <dbReference type="EMBL" id="MCM2535761.1"/>
    </source>
</evidence>
<reference evidence="1 2" key="1">
    <citation type="submission" date="2022-06" db="EMBL/GenBank/DDBJ databases">
        <authorList>
            <person name="Jeon C.O."/>
        </authorList>
    </citation>
    <scope>NUCLEOTIDE SEQUENCE [LARGE SCALE GENOMIC DNA]</scope>
    <source>
        <strain evidence="1 2">KCTC 13943</strain>
    </source>
</reference>
<dbReference type="EMBL" id="JAMQCR010000003">
    <property type="protein sequence ID" value="MCM2535761.1"/>
    <property type="molecule type" value="Genomic_DNA"/>
</dbReference>
<evidence type="ECO:0000313" key="2">
    <source>
        <dbReference type="Proteomes" id="UP001523262"/>
    </source>
</evidence>
<protein>
    <recommendedName>
        <fullName evidence="3">Antirepressor AbbA</fullName>
    </recommendedName>
</protein>
<name>A0ABT0WHI1_9BACI</name>